<sequence length="143" mass="15462">MTQAPVLTRDEVQNLLEKEFPQTFGENPTFVIEHVGPLSCRLRSVYDARQIRPGGTLSGPTVMALADAAIYVAILAAIGPQTLAVTTNLSCNFLRKPEPRDLLADCRLLKLGKRLAVGEVSVFSEGTTELVAHATGTYSIPPR</sequence>
<keyword evidence="1" id="KW-0378">Hydrolase</keyword>
<evidence type="ECO:0000313" key="3">
    <source>
        <dbReference type="EMBL" id="GGC71432.1"/>
    </source>
</evidence>
<dbReference type="InterPro" id="IPR029069">
    <property type="entry name" value="HotDog_dom_sf"/>
</dbReference>
<gene>
    <name evidence="3" type="ORF">GCM10010994_32420</name>
</gene>
<organism evidence="3 4">
    <name type="scientific">Chelatococcus reniformis</name>
    <dbReference type="NCBI Taxonomy" id="1494448"/>
    <lineage>
        <taxon>Bacteria</taxon>
        <taxon>Pseudomonadati</taxon>
        <taxon>Pseudomonadota</taxon>
        <taxon>Alphaproteobacteria</taxon>
        <taxon>Hyphomicrobiales</taxon>
        <taxon>Chelatococcaceae</taxon>
        <taxon>Chelatococcus</taxon>
    </lineage>
</organism>
<feature type="domain" description="Thioesterase" evidence="2">
    <location>
        <begin position="54"/>
        <end position="129"/>
    </location>
</feature>
<protein>
    <submittedName>
        <fullName evidence="3">Thioesterase</fullName>
    </submittedName>
</protein>
<dbReference type="AlphaFoldDB" id="A0A916UF85"/>
<dbReference type="Gene3D" id="3.10.129.10">
    <property type="entry name" value="Hotdog Thioesterase"/>
    <property type="match status" value="1"/>
</dbReference>
<reference evidence="3" key="1">
    <citation type="journal article" date="2014" name="Int. J. Syst. Evol. Microbiol.">
        <title>Complete genome sequence of Corynebacterium casei LMG S-19264T (=DSM 44701T), isolated from a smear-ripened cheese.</title>
        <authorList>
            <consortium name="US DOE Joint Genome Institute (JGI-PGF)"/>
            <person name="Walter F."/>
            <person name="Albersmeier A."/>
            <person name="Kalinowski J."/>
            <person name="Ruckert C."/>
        </authorList>
    </citation>
    <scope>NUCLEOTIDE SEQUENCE</scope>
    <source>
        <strain evidence="3">CGMCC 1.12919</strain>
    </source>
</reference>
<dbReference type="PANTHER" id="PTHR43240">
    <property type="entry name" value="1,4-DIHYDROXY-2-NAPHTHOYL-COA THIOESTERASE 1"/>
    <property type="match status" value="1"/>
</dbReference>
<evidence type="ECO:0000256" key="1">
    <source>
        <dbReference type="ARBA" id="ARBA00022801"/>
    </source>
</evidence>
<evidence type="ECO:0000313" key="4">
    <source>
        <dbReference type="Proteomes" id="UP000637002"/>
    </source>
</evidence>
<reference evidence="3" key="2">
    <citation type="submission" date="2020-09" db="EMBL/GenBank/DDBJ databases">
        <authorList>
            <person name="Sun Q."/>
            <person name="Zhou Y."/>
        </authorList>
    </citation>
    <scope>NUCLEOTIDE SEQUENCE</scope>
    <source>
        <strain evidence="3">CGMCC 1.12919</strain>
    </source>
</reference>
<dbReference type="GO" id="GO:0005829">
    <property type="term" value="C:cytosol"/>
    <property type="evidence" value="ECO:0007669"/>
    <property type="project" value="TreeGrafter"/>
</dbReference>
<dbReference type="SUPFAM" id="SSF54637">
    <property type="entry name" value="Thioesterase/thiol ester dehydrase-isomerase"/>
    <property type="match status" value="1"/>
</dbReference>
<dbReference type="NCBIfam" id="TIGR00369">
    <property type="entry name" value="unchar_dom_1"/>
    <property type="match status" value="1"/>
</dbReference>
<proteinExistence type="predicted"/>
<keyword evidence="4" id="KW-1185">Reference proteome</keyword>
<name>A0A916UF85_9HYPH</name>
<evidence type="ECO:0000259" key="2">
    <source>
        <dbReference type="Pfam" id="PF03061"/>
    </source>
</evidence>
<accession>A0A916UF85</accession>
<dbReference type="GO" id="GO:0061522">
    <property type="term" value="F:1,4-dihydroxy-2-naphthoyl-CoA thioesterase activity"/>
    <property type="evidence" value="ECO:0007669"/>
    <property type="project" value="TreeGrafter"/>
</dbReference>
<dbReference type="InterPro" id="IPR006683">
    <property type="entry name" value="Thioestr_dom"/>
</dbReference>
<dbReference type="RefSeq" id="WP_188610202.1">
    <property type="nucleotide sequence ID" value="NZ_BMGG01000005.1"/>
</dbReference>
<comment type="caution">
    <text evidence="3">The sequence shown here is derived from an EMBL/GenBank/DDBJ whole genome shotgun (WGS) entry which is preliminary data.</text>
</comment>
<dbReference type="PANTHER" id="PTHR43240:SF10">
    <property type="entry name" value="BLL4964 PROTEIN"/>
    <property type="match status" value="1"/>
</dbReference>
<dbReference type="InterPro" id="IPR003736">
    <property type="entry name" value="PAAI_dom"/>
</dbReference>
<dbReference type="EMBL" id="BMGG01000005">
    <property type="protein sequence ID" value="GGC71432.1"/>
    <property type="molecule type" value="Genomic_DNA"/>
</dbReference>
<dbReference type="Proteomes" id="UP000637002">
    <property type="component" value="Unassembled WGS sequence"/>
</dbReference>
<dbReference type="Pfam" id="PF03061">
    <property type="entry name" value="4HBT"/>
    <property type="match status" value="1"/>
</dbReference>
<dbReference type="CDD" id="cd03443">
    <property type="entry name" value="PaaI_thioesterase"/>
    <property type="match status" value="1"/>
</dbReference>